<dbReference type="InterPro" id="IPR006671">
    <property type="entry name" value="Cyclin_N"/>
</dbReference>
<evidence type="ECO:0000313" key="5">
    <source>
        <dbReference type="Ensembl" id="ENSSTOP00000001188.3"/>
    </source>
</evidence>
<dbReference type="Proteomes" id="UP000005215">
    <property type="component" value="Unassembled WGS sequence"/>
</dbReference>
<sequence>MASDARLPPERSASEESALQSSGGFSLLPPSPSKASPAAPPTSSELQAILKPRAASFSAPSASGPLLSQHLAAVAQQAAGGVPTTAPAASPPSTQQSSQRDHGVPSDWSGLLDEHRLLVHLHLAQLREERLWRGGNLQAEICNDFQKVVLWLLKRENIFHFSQTTFNLALTILNRLLVSVKIKKRLLQVITITSLRLAVKMNEEEELIPRIKDFIKHYGFGYTPNELLRMELAILDRLYWDLHTGTPLEFLTIFHSLVVLSRPHVVELLPQRNPSLHVASLTRQLQHCMAGHQLLQFKGSTLALVIITLELERLMPDWWTPISDLLKKAQVICTEQYSCCKELVKQHLGSLNQPPA</sequence>
<name>I3LYD4_ICTTR</name>
<gene>
    <name evidence="5" type="primary">CCNI2</name>
</gene>
<evidence type="ECO:0000256" key="2">
    <source>
        <dbReference type="RuleBase" id="RU000383"/>
    </source>
</evidence>
<dbReference type="InParanoid" id="I3LYD4"/>
<evidence type="ECO:0000256" key="1">
    <source>
        <dbReference type="ARBA" id="ARBA00023127"/>
    </source>
</evidence>
<dbReference type="GO" id="GO:0051726">
    <property type="term" value="P:regulation of cell cycle"/>
    <property type="evidence" value="ECO:0007669"/>
    <property type="project" value="UniProtKB-ARBA"/>
</dbReference>
<dbReference type="STRING" id="43179.ENSSTOP00000001188"/>
<dbReference type="FunFam" id="1.10.472.10:FF:000006">
    <property type="entry name" value="Cyclin I"/>
    <property type="match status" value="1"/>
</dbReference>
<reference evidence="5" key="2">
    <citation type="submission" date="2025-08" db="UniProtKB">
        <authorList>
            <consortium name="Ensembl"/>
        </authorList>
    </citation>
    <scope>IDENTIFICATION</scope>
</reference>
<dbReference type="EMBL" id="AGTP01085757">
    <property type="status" value="NOT_ANNOTATED_CDS"/>
    <property type="molecule type" value="Genomic_DNA"/>
</dbReference>
<proteinExistence type="inferred from homology"/>
<organism evidence="5 6">
    <name type="scientific">Ictidomys tridecemlineatus</name>
    <name type="common">Thirteen-lined ground squirrel</name>
    <name type="synonym">Spermophilus tridecemlineatus</name>
    <dbReference type="NCBI Taxonomy" id="43179"/>
    <lineage>
        <taxon>Eukaryota</taxon>
        <taxon>Metazoa</taxon>
        <taxon>Chordata</taxon>
        <taxon>Craniata</taxon>
        <taxon>Vertebrata</taxon>
        <taxon>Euteleostomi</taxon>
        <taxon>Mammalia</taxon>
        <taxon>Eutheria</taxon>
        <taxon>Euarchontoglires</taxon>
        <taxon>Glires</taxon>
        <taxon>Rodentia</taxon>
        <taxon>Sciuromorpha</taxon>
        <taxon>Sciuridae</taxon>
        <taxon>Xerinae</taxon>
        <taxon>Marmotini</taxon>
        <taxon>Ictidomys</taxon>
    </lineage>
</organism>
<protein>
    <submittedName>
        <fullName evidence="5">Cyclin I family member 2</fullName>
    </submittedName>
</protein>
<comment type="similarity">
    <text evidence="2">Belongs to the cyclin family.</text>
</comment>
<dbReference type="HOGENOM" id="CLU_065929_0_0_1"/>
<dbReference type="SUPFAM" id="SSF47954">
    <property type="entry name" value="Cyclin-like"/>
    <property type="match status" value="1"/>
</dbReference>
<keyword evidence="6" id="KW-1185">Reference proteome</keyword>
<feature type="compositionally biased region" description="Low complexity" evidence="3">
    <location>
        <begin position="21"/>
        <end position="46"/>
    </location>
</feature>
<evidence type="ECO:0000256" key="3">
    <source>
        <dbReference type="SAM" id="MobiDB-lite"/>
    </source>
</evidence>
<dbReference type="GeneTree" id="ENSGT00940000162679"/>
<dbReference type="AlphaFoldDB" id="I3LYD4"/>
<feature type="region of interest" description="Disordered" evidence="3">
    <location>
        <begin position="1"/>
        <end position="47"/>
    </location>
</feature>
<dbReference type="Gene3D" id="1.10.472.10">
    <property type="entry name" value="Cyclin-like"/>
    <property type="match status" value="2"/>
</dbReference>
<keyword evidence="1 2" id="KW-0195">Cyclin</keyword>
<feature type="domain" description="Cyclin-like" evidence="4">
    <location>
        <begin position="150"/>
        <end position="236"/>
    </location>
</feature>
<dbReference type="Pfam" id="PF00134">
    <property type="entry name" value="Cyclin_N"/>
    <property type="match status" value="1"/>
</dbReference>
<dbReference type="InterPro" id="IPR013763">
    <property type="entry name" value="Cyclin-like_dom"/>
</dbReference>
<dbReference type="eggNOG" id="KOG0653">
    <property type="taxonomic scope" value="Eukaryota"/>
</dbReference>
<feature type="compositionally biased region" description="Low complexity" evidence="3">
    <location>
        <begin position="78"/>
        <end position="98"/>
    </location>
</feature>
<feature type="region of interest" description="Disordered" evidence="3">
    <location>
        <begin position="78"/>
        <end position="106"/>
    </location>
</feature>
<accession>I3LYD4</accession>
<evidence type="ECO:0000313" key="6">
    <source>
        <dbReference type="Proteomes" id="UP000005215"/>
    </source>
</evidence>
<reference evidence="5" key="3">
    <citation type="submission" date="2025-09" db="UniProtKB">
        <authorList>
            <consortium name="Ensembl"/>
        </authorList>
    </citation>
    <scope>IDENTIFICATION</scope>
</reference>
<dbReference type="SMART" id="SM00385">
    <property type="entry name" value="CYCLIN"/>
    <property type="match status" value="1"/>
</dbReference>
<dbReference type="InterPro" id="IPR036915">
    <property type="entry name" value="Cyclin-like_sf"/>
</dbReference>
<reference evidence="6" key="1">
    <citation type="submission" date="2011-11" db="EMBL/GenBank/DDBJ databases">
        <title>The Draft Genome of Spermophilus tridecemlineatus.</title>
        <authorList>
            <consortium name="The Broad Institute Genome Assembly &amp; Analysis Group"/>
            <consortium name="Computational R&amp;D Group"/>
            <consortium name="and Sequencing Platform"/>
            <person name="Di Palma F."/>
            <person name="Alfoldi J."/>
            <person name="Johnson J."/>
            <person name="Berlin A."/>
            <person name="Gnerre S."/>
            <person name="Jaffe D."/>
            <person name="MacCallum I."/>
            <person name="Young S."/>
            <person name="Walker B.J."/>
            <person name="Lindblad-Toh K."/>
        </authorList>
    </citation>
    <scope>NUCLEOTIDE SEQUENCE [LARGE SCALE GENOMIC DNA]</scope>
</reference>
<dbReference type="PANTHER" id="PTHR10177">
    <property type="entry name" value="CYCLINS"/>
    <property type="match status" value="1"/>
</dbReference>
<dbReference type="Ensembl" id="ENSSTOT00000001326.3">
    <property type="protein sequence ID" value="ENSSTOP00000001188.3"/>
    <property type="gene ID" value="ENSSTOG00000001327.3"/>
</dbReference>
<dbReference type="InterPro" id="IPR039361">
    <property type="entry name" value="Cyclin"/>
</dbReference>
<evidence type="ECO:0000259" key="4">
    <source>
        <dbReference type="SMART" id="SM00385"/>
    </source>
</evidence>